<sequence length="293" mass="30604">MSEKNREARRSARERLQQERAEFKAREKRKRGLIVAASAVGVLALAGAVGLLAVNMGKHKGGGGAAGPVSAPSGVNGKDDLAIPVGATDAPSTLTVWEDFRCPACAQFENAFRPVIHELEKAGELKVEYHLATIIDGNMGGTGSVRAANAAACAQDVGKFAPYHDLLFRNQPAETDDAFAKNSRLLELAGTVDGLESAPGFRSCVEDGAHDKWVEKSSEAFRTGGFSGTPTVLLNGEAVFPKKGEENITPDNLRKWVTEANKGKKAGTETPSAPGSAPASEPGATTPQGTPAA</sequence>
<evidence type="ECO:0000313" key="10">
    <source>
        <dbReference type="EMBL" id="RDG34511.1"/>
    </source>
</evidence>
<comment type="caution">
    <text evidence="10">The sequence shown here is derived from an EMBL/GenBank/DDBJ whole genome shotgun (WGS) entry which is preliminary data.</text>
</comment>
<keyword evidence="2" id="KW-0732">Signal</keyword>
<feature type="compositionally biased region" description="Basic and acidic residues" evidence="7">
    <location>
        <begin position="244"/>
        <end position="257"/>
    </location>
</feature>
<dbReference type="AlphaFoldDB" id="A0A370AYU7"/>
<comment type="similarity">
    <text evidence="1">Belongs to the thioredoxin family. DsbA subfamily.</text>
</comment>
<dbReference type="Pfam" id="PF13462">
    <property type="entry name" value="Thioredoxin_4"/>
    <property type="match status" value="1"/>
</dbReference>
<evidence type="ECO:0000256" key="3">
    <source>
        <dbReference type="ARBA" id="ARBA00023002"/>
    </source>
</evidence>
<keyword evidence="3" id="KW-0560">Oxidoreductase</keyword>
<accession>A0A370AYU7</accession>
<keyword evidence="4" id="KW-1015">Disulfide bond</keyword>
<organism evidence="10 11">
    <name type="scientific">Streptomyces corynorhini</name>
    <dbReference type="NCBI Taxonomy" id="2282652"/>
    <lineage>
        <taxon>Bacteria</taxon>
        <taxon>Bacillati</taxon>
        <taxon>Actinomycetota</taxon>
        <taxon>Actinomycetes</taxon>
        <taxon>Kitasatosporales</taxon>
        <taxon>Streptomycetaceae</taxon>
        <taxon>Streptomyces</taxon>
    </lineage>
</organism>
<evidence type="ECO:0000256" key="8">
    <source>
        <dbReference type="SAM" id="Phobius"/>
    </source>
</evidence>
<gene>
    <name evidence="10" type="ORF">DVH02_30265</name>
</gene>
<evidence type="ECO:0000256" key="1">
    <source>
        <dbReference type="ARBA" id="ARBA00005791"/>
    </source>
</evidence>
<keyword evidence="8" id="KW-1133">Transmembrane helix</keyword>
<evidence type="ECO:0000313" key="11">
    <source>
        <dbReference type="Proteomes" id="UP000253741"/>
    </source>
</evidence>
<feature type="coiled-coil region" evidence="6">
    <location>
        <begin position="2"/>
        <end position="29"/>
    </location>
</feature>
<dbReference type="SUPFAM" id="SSF52833">
    <property type="entry name" value="Thioredoxin-like"/>
    <property type="match status" value="1"/>
</dbReference>
<evidence type="ECO:0000256" key="2">
    <source>
        <dbReference type="ARBA" id="ARBA00022729"/>
    </source>
</evidence>
<feature type="compositionally biased region" description="Low complexity" evidence="7">
    <location>
        <begin position="268"/>
        <end position="285"/>
    </location>
</feature>
<evidence type="ECO:0000256" key="7">
    <source>
        <dbReference type="SAM" id="MobiDB-lite"/>
    </source>
</evidence>
<dbReference type="PANTHER" id="PTHR13887">
    <property type="entry name" value="GLUTATHIONE S-TRANSFERASE KAPPA"/>
    <property type="match status" value="1"/>
</dbReference>
<keyword evidence="6" id="KW-0175">Coiled coil</keyword>
<keyword evidence="5" id="KW-0676">Redox-active center</keyword>
<dbReference type="PANTHER" id="PTHR13887:SF14">
    <property type="entry name" value="DISULFIDE BOND FORMATION PROTEIN D"/>
    <property type="match status" value="1"/>
</dbReference>
<dbReference type="GO" id="GO:0016491">
    <property type="term" value="F:oxidoreductase activity"/>
    <property type="evidence" value="ECO:0007669"/>
    <property type="project" value="UniProtKB-KW"/>
</dbReference>
<evidence type="ECO:0000256" key="6">
    <source>
        <dbReference type="SAM" id="Coils"/>
    </source>
</evidence>
<protein>
    <recommendedName>
        <fullName evidence="9">Thioredoxin-like fold domain-containing protein</fullName>
    </recommendedName>
</protein>
<keyword evidence="11" id="KW-1185">Reference proteome</keyword>
<evidence type="ECO:0000256" key="4">
    <source>
        <dbReference type="ARBA" id="ARBA00023157"/>
    </source>
</evidence>
<evidence type="ECO:0000259" key="9">
    <source>
        <dbReference type="Pfam" id="PF13462"/>
    </source>
</evidence>
<evidence type="ECO:0000256" key="5">
    <source>
        <dbReference type="ARBA" id="ARBA00023284"/>
    </source>
</evidence>
<reference evidence="10 11" key="1">
    <citation type="submission" date="2018-07" db="EMBL/GenBank/DDBJ databases">
        <title>Streptomyces species from bats.</title>
        <authorList>
            <person name="Dunlap C."/>
        </authorList>
    </citation>
    <scope>NUCLEOTIDE SEQUENCE [LARGE SCALE GENOMIC DNA]</scope>
    <source>
        <strain evidence="10 11">AC230</strain>
    </source>
</reference>
<dbReference type="OrthoDB" id="4135024at2"/>
<dbReference type="EMBL" id="QQNA01000311">
    <property type="protein sequence ID" value="RDG34511.1"/>
    <property type="molecule type" value="Genomic_DNA"/>
</dbReference>
<dbReference type="RefSeq" id="WP_114627046.1">
    <property type="nucleotide sequence ID" value="NZ_QQNA01000311.1"/>
</dbReference>
<keyword evidence="8" id="KW-0812">Transmembrane</keyword>
<dbReference type="Proteomes" id="UP000253741">
    <property type="component" value="Unassembled WGS sequence"/>
</dbReference>
<dbReference type="Gene3D" id="3.40.30.10">
    <property type="entry name" value="Glutaredoxin"/>
    <property type="match status" value="1"/>
</dbReference>
<feature type="domain" description="Thioredoxin-like fold" evidence="9">
    <location>
        <begin position="84"/>
        <end position="257"/>
    </location>
</feature>
<feature type="region of interest" description="Disordered" evidence="7">
    <location>
        <begin position="244"/>
        <end position="293"/>
    </location>
</feature>
<keyword evidence="8" id="KW-0472">Membrane</keyword>
<dbReference type="InterPro" id="IPR036249">
    <property type="entry name" value="Thioredoxin-like_sf"/>
</dbReference>
<feature type="transmembrane region" description="Helical" evidence="8">
    <location>
        <begin position="33"/>
        <end position="54"/>
    </location>
</feature>
<name>A0A370AYU7_9ACTN</name>
<dbReference type="InterPro" id="IPR012336">
    <property type="entry name" value="Thioredoxin-like_fold"/>
</dbReference>
<dbReference type="CDD" id="cd02972">
    <property type="entry name" value="DsbA_family"/>
    <property type="match status" value="1"/>
</dbReference>
<proteinExistence type="inferred from homology"/>